<feature type="region of interest" description="Disordered" evidence="1">
    <location>
        <begin position="513"/>
        <end position="546"/>
    </location>
</feature>
<accession>A0A8J7QDU2</accession>
<dbReference type="RefSeq" id="WP_207861951.1">
    <property type="nucleotide sequence ID" value="NZ_JAFREP010000029.1"/>
</dbReference>
<dbReference type="PRINTS" id="PR01758">
    <property type="entry name" value="CAPSULEPROTB"/>
</dbReference>
<keyword evidence="3" id="KW-1185">Reference proteome</keyword>
<proteinExistence type="predicted"/>
<dbReference type="Proteomes" id="UP000664417">
    <property type="component" value="Unassembled WGS sequence"/>
</dbReference>
<name>A0A8J7QDU2_9BACT</name>
<evidence type="ECO:0000256" key="1">
    <source>
        <dbReference type="SAM" id="MobiDB-lite"/>
    </source>
</evidence>
<dbReference type="GO" id="GO:0016020">
    <property type="term" value="C:membrane"/>
    <property type="evidence" value="ECO:0007669"/>
    <property type="project" value="InterPro"/>
</dbReference>
<dbReference type="InterPro" id="IPR008337">
    <property type="entry name" value="Capsule_biosynth_CapB"/>
</dbReference>
<dbReference type="SUPFAM" id="SSF48371">
    <property type="entry name" value="ARM repeat"/>
    <property type="match status" value="1"/>
</dbReference>
<organism evidence="2 3">
    <name type="scientific">Acanthopleuribacter pedis</name>
    <dbReference type="NCBI Taxonomy" id="442870"/>
    <lineage>
        <taxon>Bacteria</taxon>
        <taxon>Pseudomonadati</taxon>
        <taxon>Acidobacteriota</taxon>
        <taxon>Holophagae</taxon>
        <taxon>Acanthopleuribacterales</taxon>
        <taxon>Acanthopleuribacteraceae</taxon>
        <taxon>Acanthopleuribacter</taxon>
    </lineage>
</organism>
<reference evidence="2" key="1">
    <citation type="submission" date="2021-03" db="EMBL/GenBank/DDBJ databases">
        <authorList>
            <person name="Wang G."/>
        </authorList>
    </citation>
    <scope>NUCLEOTIDE SEQUENCE</scope>
    <source>
        <strain evidence="2">KCTC 12899</strain>
    </source>
</reference>
<gene>
    <name evidence="2" type="ORF">J3U88_26090</name>
</gene>
<dbReference type="GO" id="GO:0045227">
    <property type="term" value="P:capsule polysaccharide biosynthetic process"/>
    <property type="evidence" value="ECO:0007669"/>
    <property type="project" value="InterPro"/>
</dbReference>
<evidence type="ECO:0000313" key="3">
    <source>
        <dbReference type="Proteomes" id="UP000664417"/>
    </source>
</evidence>
<comment type="caution">
    <text evidence="2">The sequence shown here is derived from an EMBL/GenBank/DDBJ whole genome shotgun (WGS) entry which is preliminary data.</text>
</comment>
<evidence type="ECO:0008006" key="4">
    <source>
        <dbReference type="Google" id="ProtNLM"/>
    </source>
</evidence>
<evidence type="ECO:0000313" key="2">
    <source>
        <dbReference type="EMBL" id="MBO1321979.1"/>
    </source>
</evidence>
<sequence length="1397" mass="156753">MSQKRIETLLLAGLPAHQQRLHREQARQTAREFTAIREQAGDAPDGETAAVIAFLRARIVAMPQRLLQRNQRFALFQQRHEAAAVWQRKQHLLDFARDLGASPRQLRGDARAVARFLDFEALRDRCQRRRGELEQRWVWCLTRLGGLLTTLLNEPGSNHDALVFRVNWPELVQQASDYRDNPAVVTAAFAGLAAWLPACSTADREALFQGRVPAWWRVYPSETARPIWARAACLSVVTLLEPESLVPALNHCFSVADSGDERFLRARALRLATRPGSAPLPEDVLQRAAADPSEHVRQACIDALCAQPGDVVARLLPALAERDAAASVRAYAVYALVPLVRRADTRSWVLSQFERCLTAWREGPAAEAAVAACLPMLHMWQAAAPRQAEAVAQRLQQTLLFARDSGNSVALRRQAGKMIERLWCARGDETRAMLASLTQRTQALAAGRRIRLPKCWFAENRRAETLRVLAVLAQDGDSYDLEETWHGVYLRKGPRFGLRLWRLWHEFNNPATDKRQGHRHTVGRLSSARDRFPGGRNAECSPTKVPGEPLLLQSDGDWRPFLPLLDDVLSCLDVSLGASEVRFHTSEGRVTLSAPSGFLQRQRAAWRINLRFAELARLRNWQPQDGFGPDAYSKALRAMGFQLQIQSHPEKPVDAKLGRFFAAAPTVGFAELWEGFRAYAVQIYANQLGDLLLFCTLIAAFFMLRHLISFRAIRRARERIGLSVGGWGTRGKSGTERLKAALFHGMGLRLFSKTTGCEARFIVADPYGRQWDLPLFRPHNKASIWEQGDVVRQAAAMKSDVFLWECMGLTPEYVATLQQSWMRDDLATITNTYPDHEDLQGPSGLDVARTIARFLPRASQVFTSEQQMAPLLATEAARMKSVLTHVDQCQINLLPEDLLARFPYAEHPNNIALVASMAEHLGCARDWALKEMADRVVPDVGVLKQFRLADLGDARLTFINGMSANERLGALTNWQRLGFDKLDPVADAGVFVTLLVNNREDRVARSHVFANMIVRDMPADCIVLVGSNLRGFKGFLQNAWRDFSEGQDLWKDGDAVAAAASLAHRLRLPLEPAFLANRLATWLTPFKLGQDQIADLQDKVLDKVLDAAALQRALKAILEPVAVTEICARLAALRGSYQTWCDLRGELEAAASPDAGLQHRFFDWLWERLQSRFLVVDDTAVKGDVLLQRIHAATPPGVENRILGVQNIKGPGLAFIEAWQRWEVESEMLDLLESDAAADCTRALTQLAEAPGLGYLTRAATAAKLKSLVPGERDENQRRRMQTLLTRLQQQAANRADTAQSEGGDAPWLQAAFAWVEALLEAGRSVQRKKRALRVYRDLADERIGYQRAVDELTRLNRDQEKGWLWRARRGLLPFRREATPRRPRLWRPKTTETATG</sequence>
<dbReference type="InterPro" id="IPR016024">
    <property type="entry name" value="ARM-type_fold"/>
</dbReference>
<protein>
    <recommendedName>
        <fullName evidence="4">Capsule biosynthesis protein CapB</fullName>
    </recommendedName>
</protein>
<dbReference type="EMBL" id="JAFREP010000029">
    <property type="protein sequence ID" value="MBO1321979.1"/>
    <property type="molecule type" value="Genomic_DNA"/>
</dbReference>